<dbReference type="PROSITE" id="PS50968">
    <property type="entry name" value="BIOTINYL_LIPOYL"/>
    <property type="match status" value="1"/>
</dbReference>
<feature type="region of interest" description="Disordered" evidence="11">
    <location>
        <begin position="81"/>
        <end position="141"/>
    </location>
</feature>
<reference evidence="14 15" key="1">
    <citation type="journal article" date="2010" name="J. Bacteriol.">
        <title>Genome sequences of Pelagibaca bermudensis HTCC2601T and Maritimibacter alkaliphilus HTCC2654T, the type strains of two marine Roseobacter genera.</title>
        <authorList>
            <person name="Thrash J.C."/>
            <person name="Cho J.C."/>
            <person name="Ferriera S."/>
            <person name="Johnson J."/>
            <person name="Vergin K.L."/>
            <person name="Giovannoni S.J."/>
        </authorList>
    </citation>
    <scope>NUCLEOTIDE SEQUENCE [LARGE SCALE GENOMIC DNA]</scope>
    <source>
        <strain evidence="14 15">HTCC2654</strain>
    </source>
</reference>
<evidence type="ECO:0000256" key="4">
    <source>
        <dbReference type="ARBA" id="ARBA00007317"/>
    </source>
</evidence>
<protein>
    <recommendedName>
        <fullName evidence="10">Dihydrolipoamide acetyltransferase component of pyruvate dehydrogenase complex</fullName>
        <ecNumber evidence="10">2.3.1.-</ecNumber>
    </recommendedName>
</protein>
<dbReference type="GO" id="GO:0005737">
    <property type="term" value="C:cytoplasm"/>
    <property type="evidence" value="ECO:0007669"/>
    <property type="project" value="TreeGrafter"/>
</dbReference>
<dbReference type="PROSITE" id="PS00189">
    <property type="entry name" value="LIPOYL"/>
    <property type="match status" value="1"/>
</dbReference>
<comment type="catalytic activity">
    <reaction evidence="9">
        <text>N(6)-[(R)-dihydrolipoyl]-L-lysyl-[protein] + succinyl-CoA = N(6)-[(R)-S(8)-succinyldihydrolipoyl]-L-lysyl-[protein] + CoA</text>
        <dbReference type="Rhea" id="RHEA:15213"/>
        <dbReference type="Rhea" id="RHEA-COMP:10475"/>
        <dbReference type="Rhea" id="RHEA-COMP:20092"/>
        <dbReference type="ChEBI" id="CHEBI:57287"/>
        <dbReference type="ChEBI" id="CHEBI:57292"/>
        <dbReference type="ChEBI" id="CHEBI:83100"/>
        <dbReference type="ChEBI" id="CHEBI:83120"/>
        <dbReference type="EC" id="2.3.1.61"/>
    </reaction>
</comment>
<evidence type="ECO:0000256" key="1">
    <source>
        <dbReference type="ARBA" id="ARBA00001938"/>
    </source>
</evidence>
<dbReference type="Pfam" id="PF02817">
    <property type="entry name" value="E3_binding"/>
    <property type="match status" value="1"/>
</dbReference>
<dbReference type="EC" id="2.3.1.-" evidence="10"/>
<dbReference type="GO" id="GO:0004149">
    <property type="term" value="F:dihydrolipoyllysine-residue succinyltransferase activity"/>
    <property type="evidence" value="ECO:0007669"/>
    <property type="project" value="UniProtKB-EC"/>
</dbReference>
<dbReference type="eggNOG" id="COG0508">
    <property type="taxonomic scope" value="Bacteria"/>
</dbReference>
<comment type="cofactor">
    <cofactor evidence="1 10">
        <name>(R)-lipoate</name>
        <dbReference type="ChEBI" id="CHEBI:83088"/>
    </cofactor>
</comment>
<dbReference type="PANTHER" id="PTHR43178:SF5">
    <property type="entry name" value="LIPOAMIDE ACYLTRANSFERASE COMPONENT OF BRANCHED-CHAIN ALPHA-KETO ACID DEHYDROGENASE COMPLEX, MITOCHONDRIAL"/>
    <property type="match status" value="1"/>
</dbReference>
<evidence type="ECO:0000256" key="6">
    <source>
        <dbReference type="ARBA" id="ARBA00022679"/>
    </source>
</evidence>
<dbReference type="OrthoDB" id="9805770at2"/>
<keyword evidence="7 10" id="KW-0450">Lipoyl</keyword>
<dbReference type="InterPro" id="IPR004167">
    <property type="entry name" value="PSBD"/>
</dbReference>
<dbReference type="PANTHER" id="PTHR43178">
    <property type="entry name" value="DIHYDROLIPOAMIDE ACETYLTRANSFERASE COMPONENT OF PYRUVATE DEHYDROGENASE COMPLEX"/>
    <property type="match status" value="1"/>
</dbReference>
<evidence type="ECO:0000256" key="11">
    <source>
        <dbReference type="SAM" id="MobiDB-lite"/>
    </source>
</evidence>
<comment type="subunit">
    <text evidence="5">Forms a 24-polypeptide structural core with octahedral symmetry. Part of the 2-oxoglutarate dehydrogenase (OGDH) complex composed of E1 (2-oxoglutarate dehydrogenase), E2 (dihydrolipoamide succinyltransferase) and E3 (dihydrolipoamide dehydrogenase); the complex contains multiple copies of the three enzymatic components (E1, E2 and E3).</text>
</comment>
<evidence type="ECO:0000256" key="5">
    <source>
        <dbReference type="ARBA" id="ARBA00011666"/>
    </source>
</evidence>
<sequence length="414" mass="44071">MGEHIVKLPDIGEGVTEAELTEWSVAVGDVVQEDDVLAVVMTDKAAVEIPAPVSGTVARLGCEVGDTLAVGSALVALATDGGGVGEQKSEPKGELKSEQKSAPAPQAGKAEPPTKPAHAEQKSAPKPQPRSSGTRPAAAPWVRQRARDMGIALGDVTGTGPGGRILYDDLEDHLAAPQPKARRKTGTTDLKVTGLRRVIAVRMQTAKSEAPHFSIIEEVDVTELEATRKQLNDTRRGKLTVIPFVALAIVKAVREQPDLNAHFLPAEGIIRQHKAVHIGVATQTDRGLMVPVLHHAEAMKPWDMAERLRDVSSAARDGTIAKGDLEGSTITISSLGSLGAIATTPILNLPEVAVVGVNKMAVRPMWDGRDFRPRTMMNLSGSFDHRVVDGWDAAVFIARLKQLLETPALLFIGD</sequence>
<evidence type="ECO:0000256" key="8">
    <source>
        <dbReference type="ARBA" id="ARBA00023315"/>
    </source>
</evidence>
<keyword evidence="6 10" id="KW-0808">Transferase</keyword>
<name>A3VA46_9RHOB</name>
<comment type="function">
    <text evidence="2">E2 component of the 2-oxoglutarate dehydrogenase (OGDH) complex which catalyzes the second step in the conversion of 2-oxoglutarate to succinyl-CoA and CO(2).</text>
</comment>
<evidence type="ECO:0000259" key="12">
    <source>
        <dbReference type="PROSITE" id="PS50968"/>
    </source>
</evidence>
<comment type="caution">
    <text evidence="14">The sequence shown here is derived from an EMBL/GenBank/DDBJ whole genome shotgun (WGS) entry which is preliminary data.</text>
</comment>
<dbReference type="PROSITE" id="PS51826">
    <property type="entry name" value="PSBD"/>
    <property type="match status" value="1"/>
</dbReference>
<evidence type="ECO:0000256" key="2">
    <source>
        <dbReference type="ARBA" id="ARBA00004052"/>
    </source>
</evidence>
<dbReference type="HOGENOM" id="CLU_016733_10_0_5"/>
<dbReference type="Gene3D" id="4.10.320.10">
    <property type="entry name" value="E3-binding domain"/>
    <property type="match status" value="1"/>
</dbReference>
<dbReference type="FunFam" id="3.30.559.10:FF:000007">
    <property type="entry name" value="Dihydrolipoamide acetyltransferase component of pyruvate dehydrogenase complex"/>
    <property type="match status" value="1"/>
</dbReference>
<dbReference type="GO" id="GO:0031405">
    <property type="term" value="F:lipoic acid binding"/>
    <property type="evidence" value="ECO:0007669"/>
    <property type="project" value="TreeGrafter"/>
</dbReference>
<dbReference type="Gene3D" id="3.30.559.10">
    <property type="entry name" value="Chloramphenicol acetyltransferase-like domain"/>
    <property type="match status" value="1"/>
</dbReference>
<dbReference type="InterPro" id="IPR036625">
    <property type="entry name" value="E3-bd_dom_sf"/>
</dbReference>
<feature type="domain" description="Peripheral subunit-binding (PSBD)" evidence="13">
    <location>
        <begin position="137"/>
        <end position="174"/>
    </location>
</feature>
<evidence type="ECO:0000259" key="13">
    <source>
        <dbReference type="PROSITE" id="PS51826"/>
    </source>
</evidence>
<dbReference type="CDD" id="cd06849">
    <property type="entry name" value="lipoyl_domain"/>
    <property type="match status" value="1"/>
</dbReference>
<dbReference type="EMBL" id="AAMT01000001">
    <property type="protein sequence ID" value="EAQ14787.1"/>
    <property type="molecule type" value="Genomic_DNA"/>
</dbReference>
<comment type="similarity">
    <text evidence="4 10">Belongs to the 2-oxoacid dehydrogenase family.</text>
</comment>
<proteinExistence type="inferred from homology"/>
<dbReference type="InterPro" id="IPR050743">
    <property type="entry name" value="2-oxoacid_DH_E2_comp"/>
</dbReference>
<comment type="pathway">
    <text evidence="3">Amino-acid degradation; L-lysine degradation via saccharopine pathway; glutaryl-CoA from L-lysine: step 6/6.</text>
</comment>
<dbReference type="Pfam" id="PF00198">
    <property type="entry name" value="2-oxoacid_dh"/>
    <property type="match status" value="1"/>
</dbReference>
<accession>A3VA46</accession>
<evidence type="ECO:0000256" key="10">
    <source>
        <dbReference type="RuleBase" id="RU003423"/>
    </source>
</evidence>
<dbReference type="InterPro" id="IPR001078">
    <property type="entry name" value="2-oxoacid_DH_actylTfrase"/>
</dbReference>
<dbReference type="SUPFAM" id="SSF47005">
    <property type="entry name" value="Peripheral subunit-binding domain of 2-oxo acid dehydrogenase complex"/>
    <property type="match status" value="1"/>
</dbReference>
<dbReference type="InterPro" id="IPR003016">
    <property type="entry name" value="2-oxoA_DH_lipoyl-BS"/>
</dbReference>
<feature type="domain" description="Lipoyl-binding" evidence="12">
    <location>
        <begin position="3"/>
        <end position="78"/>
    </location>
</feature>
<dbReference type="Proteomes" id="UP000002931">
    <property type="component" value="Unassembled WGS sequence"/>
</dbReference>
<evidence type="ECO:0000256" key="7">
    <source>
        <dbReference type="ARBA" id="ARBA00022823"/>
    </source>
</evidence>
<gene>
    <name evidence="14" type="ORF">RB2654_19428</name>
</gene>
<dbReference type="InterPro" id="IPR000089">
    <property type="entry name" value="Biotin_lipoyl"/>
</dbReference>
<dbReference type="AlphaFoldDB" id="A3VA46"/>
<keyword evidence="8 10" id="KW-0012">Acyltransferase</keyword>
<dbReference type="STRING" id="314271.RB2654_19428"/>
<keyword evidence="15" id="KW-1185">Reference proteome</keyword>
<evidence type="ECO:0000256" key="9">
    <source>
        <dbReference type="ARBA" id="ARBA00052761"/>
    </source>
</evidence>
<dbReference type="SUPFAM" id="SSF51230">
    <property type="entry name" value="Single hybrid motif"/>
    <property type="match status" value="1"/>
</dbReference>
<evidence type="ECO:0000313" key="14">
    <source>
        <dbReference type="EMBL" id="EAQ14787.1"/>
    </source>
</evidence>
<dbReference type="RefSeq" id="WP_008334660.1">
    <property type="nucleotide sequence ID" value="NZ_CH902578.1"/>
</dbReference>
<dbReference type="InterPro" id="IPR011053">
    <property type="entry name" value="Single_hybrid_motif"/>
</dbReference>
<evidence type="ECO:0000313" key="15">
    <source>
        <dbReference type="Proteomes" id="UP000002931"/>
    </source>
</evidence>
<evidence type="ECO:0000256" key="3">
    <source>
        <dbReference type="ARBA" id="ARBA00005145"/>
    </source>
</evidence>
<dbReference type="InterPro" id="IPR023213">
    <property type="entry name" value="CAT-like_dom_sf"/>
</dbReference>
<dbReference type="SUPFAM" id="SSF52777">
    <property type="entry name" value="CoA-dependent acyltransferases"/>
    <property type="match status" value="1"/>
</dbReference>
<dbReference type="GO" id="GO:0016407">
    <property type="term" value="F:acetyltransferase activity"/>
    <property type="evidence" value="ECO:0007669"/>
    <property type="project" value="TreeGrafter"/>
</dbReference>
<feature type="compositionally biased region" description="Basic and acidic residues" evidence="11">
    <location>
        <begin position="87"/>
        <end position="99"/>
    </location>
</feature>
<dbReference type="Gene3D" id="2.40.50.100">
    <property type="match status" value="1"/>
</dbReference>
<dbReference type="Pfam" id="PF00364">
    <property type="entry name" value="Biotin_lipoyl"/>
    <property type="match status" value="1"/>
</dbReference>
<organism evidence="14 15">
    <name type="scientific">Maritimibacter alkaliphilus HTCC2654</name>
    <dbReference type="NCBI Taxonomy" id="314271"/>
    <lineage>
        <taxon>Bacteria</taxon>
        <taxon>Pseudomonadati</taxon>
        <taxon>Pseudomonadota</taxon>
        <taxon>Alphaproteobacteria</taxon>
        <taxon>Rhodobacterales</taxon>
        <taxon>Roseobacteraceae</taxon>
        <taxon>Maritimibacter</taxon>
    </lineage>
</organism>